<evidence type="ECO:0000256" key="1">
    <source>
        <dbReference type="SAM" id="MobiDB-lite"/>
    </source>
</evidence>
<sequence>MQGGITVPVATVASHQQLDGAPPAAIPPSHVQGVYHPSMIALGMERSAQIVFPASGKVSVIQSEHDRSTMVVAMSPDTTVPIIAVGDTRAGRISIVHGPSELVCITRELGQHFPDFKLRGMVLCCVPSTATGSASKFELIAWSQHLVIRFYDLDLRAMCRAVDAREYDAFSQIEASMGAELLIFPVRGALKAGQCHTVVTSVIPIPPHCDPADMVPGRHYSHLLVVGEGPNCMSLWTRTPNASTAHCVNCVSLSSLYSPIRQAHAAPNGIGVYTLDAAGHLAFWTITKACRIRLLRQYGKPVEDFAVHALAAVTAVSADPNVRVASSHLVMVAQRRTSTKGDKLGQIRNEGENVGSPCIRLLDSRTFDEVDRFDLPEMARVWLPTTIAPAAAAKAPSAVNARSFAGAVVLPVVGLLTETHNGAPCLQIREIFETQSRQQLRALMRNGDWTAALTFATQFGMDVQDVHEARATAMLDAPVTADQMLATIQPVADTVIKCKVCLRAKCAMLADVRRLLEAAKEYGTDALAALRNEAESRGISAKSSRSDDETGSVAAVAKSKGPLDDDSAKRLLA</sequence>
<protein>
    <submittedName>
        <fullName evidence="4">Uncharacterized protein</fullName>
    </submittedName>
</protein>
<feature type="domain" description="KNTC1 first ARM-repeats" evidence="3">
    <location>
        <begin position="443"/>
        <end position="521"/>
    </location>
</feature>
<reference evidence="5" key="2">
    <citation type="submission" date="2009-11" db="EMBL/GenBank/DDBJ databases">
        <title>The Genome Sequence of Allomyces macrogynus strain ATCC 38327.</title>
        <authorList>
            <consortium name="The Broad Institute Genome Sequencing Platform"/>
            <person name="Russ C."/>
            <person name="Cuomo C."/>
            <person name="Shea T."/>
            <person name="Young S.K."/>
            <person name="Zeng Q."/>
            <person name="Koehrsen M."/>
            <person name="Haas B."/>
            <person name="Borodovsky M."/>
            <person name="Guigo R."/>
            <person name="Alvarado L."/>
            <person name="Berlin A."/>
            <person name="Borenstein D."/>
            <person name="Chen Z."/>
            <person name="Engels R."/>
            <person name="Freedman E."/>
            <person name="Gellesch M."/>
            <person name="Goldberg J."/>
            <person name="Griggs A."/>
            <person name="Gujja S."/>
            <person name="Heiman D."/>
            <person name="Hepburn T."/>
            <person name="Howarth C."/>
            <person name="Jen D."/>
            <person name="Larson L."/>
            <person name="Lewis B."/>
            <person name="Mehta T."/>
            <person name="Park D."/>
            <person name="Pearson M."/>
            <person name="Roberts A."/>
            <person name="Saif S."/>
            <person name="Shenoy N."/>
            <person name="Sisk P."/>
            <person name="Stolte C."/>
            <person name="Sykes S."/>
            <person name="Walk T."/>
            <person name="White J."/>
            <person name="Yandava C."/>
            <person name="Burger G."/>
            <person name="Gray M.W."/>
            <person name="Holland P.W.H."/>
            <person name="King N."/>
            <person name="Lang F.B.F."/>
            <person name="Roger A.J."/>
            <person name="Ruiz-Trillo I."/>
            <person name="Lander E."/>
            <person name="Nusbaum C."/>
        </authorList>
    </citation>
    <scope>NUCLEOTIDE SEQUENCE [LARGE SCALE GENOMIC DNA]</scope>
    <source>
        <strain evidence="5">ATCC 38327</strain>
    </source>
</reference>
<feature type="region of interest" description="Disordered" evidence="1">
    <location>
        <begin position="536"/>
        <end position="573"/>
    </location>
</feature>
<dbReference type="GO" id="GO:1903394">
    <property type="term" value="P:protein localization to kinetochore involved in kinetochore assembly"/>
    <property type="evidence" value="ECO:0007669"/>
    <property type="project" value="TreeGrafter"/>
</dbReference>
<reference evidence="4 5" key="1">
    <citation type="submission" date="2009-11" db="EMBL/GenBank/DDBJ databases">
        <title>Annotation of Allomyces macrogynus ATCC 38327.</title>
        <authorList>
            <consortium name="The Broad Institute Genome Sequencing Platform"/>
            <person name="Russ C."/>
            <person name="Cuomo C."/>
            <person name="Burger G."/>
            <person name="Gray M.W."/>
            <person name="Holland P.W.H."/>
            <person name="King N."/>
            <person name="Lang F.B.F."/>
            <person name="Roger A.J."/>
            <person name="Ruiz-Trillo I."/>
            <person name="Young S.K."/>
            <person name="Zeng Q."/>
            <person name="Gargeya S."/>
            <person name="Fitzgerald M."/>
            <person name="Haas B."/>
            <person name="Abouelleil A."/>
            <person name="Alvarado L."/>
            <person name="Arachchi H.M."/>
            <person name="Berlin A."/>
            <person name="Chapman S.B."/>
            <person name="Gearin G."/>
            <person name="Goldberg J."/>
            <person name="Griggs A."/>
            <person name="Gujja S."/>
            <person name="Hansen M."/>
            <person name="Heiman D."/>
            <person name="Howarth C."/>
            <person name="Larimer J."/>
            <person name="Lui A."/>
            <person name="MacDonald P.J.P."/>
            <person name="McCowen C."/>
            <person name="Montmayeur A."/>
            <person name="Murphy C."/>
            <person name="Neiman D."/>
            <person name="Pearson M."/>
            <person name="Priest M."/>
            <person name="Roberts A."/>
            <person name="Saif S."/>
            <person name="Shea T."/>
            <person name="Sisk P."/>
            <person name="Stolte C."/>
            <person name="Sykes S."/>
            <person name="Wortman J."/>
            <person name="Nusbaum C."/>
            <person name="Birren B."/>
        </authorList>
    </citation>
    <scope>NUCLEOTIDE SEQUENCE [LARGE SCALE GENOMIC DNA]</scope>
    <source>
        <strain evidence="4 5">ATCC 38327</strain>
    </source>
</reference>
<organism evidence="4 5">
    <name type="scientific">Allomyces macrogynus (strain ATCC 38327)</name>
    <name type="common">Allomyces javanicus var. macrogynus</name>
    <dbReference type="NCBI Taxonomy" id="578462"/>
    <lineage>
        <taxon>Eukaryota</taxon>
        <taxon>Fungi</taxon>
        <taxon>Fungi incertae sedis</taxon>
        <taxon>Blastocladiomycota</taxon>
        <taxon>Blastocladiomycetes</taxon>
        <taxon>Blastocladiales</taxon>
        <taxon>Blastocladiaceae</taxon>
        <taxon>Allomyces</taxon>
    </lineage>
</organism>
<evidence type="ECO:0000313" key="5">
    <source>
        <dbReference type="Proteomes" id="UP000054350"/>
    </source>
</evidence>
<dbReference type="InterPro" id="IPR055402">
    <property type="entry name" value="KNTC1_N"/>
</dbReference>
<dbReference type="InterPro" id="IPR055403">
    <property type="entry name" value="ARM_KNTC1_1st"/>
</dbReference>
<name>A0A0L0SVU5_ALLM3</name>
<proteinExistence type="predicted"/>
<feature type="compositionally biased region" description="Basic and acidic residues" evidence="1">
    <location>
        <begin position="561"/>
        <end position="573"/>
    </location>
</feature>
<dbReference type="GO" id="GO:0005828">
    <property type="term" value="C:kinetochore microtubule"/>
    <property type="evidence" value="ECO:0007669"/>
    <property type="project" value="TreeGrafter"/>
</dbReference>
<feature type="domain" description="KNTC1 N-terminal" evidence="2">
    <location>
        <begin position="51"/>
        <end position="309"/>
    </location>
</feature>
<dbReference type="GO" id="GO:1990423">
    <property type="term" value="C:RZZ complex"/>
    <property type="evidence" value="ECO:0007669"/>
    <property type="project" value="TreeGrafter"/>
</dbReference>
<keyword evidence="5" id="KW-1185">Reference proteome</keyword>
<gene>
    <name evidence="4" type="ORF">AMAG_11758</name>
</gene>
<dbReference type="GO" id="GO:0007094">
    <property type="term" value="P:mitotic spindle assembly checkpoint signaling"/>
    <property type="evidence" value="ECO:0007669"/>
    <property type="project" value="TreeGrafter"/>
</dbReference>
<dbReference type="PANTHER" id="PTHR15688">
    <property type="entry name" value="KINETOCHORE-ASSOCIATED PROTEIN 1"/>
    <property type="match status" value="1"/>
</dbReference>
<dbReference type="Pfam" id="PF24506">
    <property type="entry name" value="KNTC1_N"/>
    <property type="match status" value="1"/>
</dbReference>
<dbReference type="AlphaFoldDB" id="A0A0L0SVU5"/>
<evidence type="ECO:0000259" key="2">
    <source>
        <dbReference type="Pfam" id="PF24506"/>
    </source>
</evidence>
<dbReference type="VEuPathDB" id="FungiDB:AMAG_11758"/>
<dbReference type="GO" id="GO:0000070">
    <property type="term" value="P:mitotic sister chromatid segregation"/>
    <property type="evidence" value="ECO:0007669"/>
    <property type="project" value="TreeGrafter"/>
</dbReference>
<evidence type="ECO:0000313" key="4">
    <source>
        <dbReference type="EMBL" id="KNE66642.1"/>
    </source>
</evidence>
<dbReference type="GO" id="GO:0005737">
    <property type="term" value="C:cytoplasm"/>
    <property type="evidence" value="ECO:0007669"/>
    <property type="project" value="TreeGrafter"/>
</dbReference>
<dbReference type="GO" id="GO:0031267">
    <property type="term" value="F:small GTPase binding"/>
    <property type="evidence" value="ECO:0007669"/>
    <property type="project" value="TreeGrafter"/>
</dbReference>
<dbReference type="PANTHER" id="PTHR15688:SF1">
    <property type="entry name" value="KINETOCHORE-ASSOCIATED PROTEIN 1"/>
    <property type="match status" value="1"/>
</dbReference>
<dbReference type="Proteomes" id="UP000054350">
    <property type="component" value="Unassembled WGS sequence"/>
</dbReference>
<dbReference type="EMBL" id="GG745350">
    <property type="protein sequence ID" value="KNE66642.1"/>
    <property type="molecule type" value="Genomic_DNA"/>
</dbReference>
<dbReference type="Pfam" id="PF24520">
    <property type="entry name" value="ARM_KNTC1_1st"/>
    <property type="match status" value="1"/>
</dbReference>
<evidence type="ECO:0000259" key="3">
    <source>
        <dbReference type="Pfam" id="PF24520"/>
    </source>
</evidence>
<dbReference type="InterPro" id="IPR052802">
    <property type="entry name" value="KNTC1"/>
</dbReference>
<accession>A0A0L0SVU5</accession>